<evidence type="ECO:0000313" key="2">
    <source>
        <dbReference type="Proteomes" id="UP000000311"/>
    </source>
</evidence>
<reference evidence="1 2" key="1">
    <citation type="journal article" date="2010" name="Science">
        <title>Genomic comparison of the ants Camponotus floridanus and Harpegnathos saltator.</title>
        <authorList>
            <person name="Bonasio R."/>
            <person name="Zhang G."/>
            <person name="Ye C."/>
            <person name="Mutti N.S."/>
            <person name="Fang X."/>
            <person name="Qin N."/>
            <person name="Donahue G."/>
            <person name="Yang P."/>
            <person name="Li Q."/>
            <person name="Li C."/>
            <person name="Zhang P."/>
            <person name="Huang Z."/>
            <person name="Berger S.L."/>
            <person name="Reinberg D."/>
            <person name="Wang J."/>
            <person name="Liebig J."/>
        </authorList>
    </citation>
    <scope>NUCLEOTIDE SEQUENCE [LARGE SCALE GENOMIC DNA]</scope>
    <source>
        <strain evidence="2">C129</strain>
    </source>
</reference>
<accession>E2A333</accession>
<evidence type="ECO:0000313" key="1">
    <source>
        <dbReference type="EMBL" id="EFN72136.1"/>
    </source>
</evidence>
<dbReference type="Proteomes" id="UP000000311">
    <property type="component" value="Unassembled WGS sequence"/>
</dbReference>
<protein>
    <submittedName>
        <fullName evidence="1">Uncharacterized protein</fullName>
    </submittedName>
</protein>
<dbReference type="InParanoid" id="E2A333"/>
<proteinExistence type="predicted"/>
<sequence length="32" mass="3568">MSFLFMVGLLAGILYMENRSDRSQLADVLGYG</sequence>
<organism evidence="2">
    <name type="scientific">Camponotus floridanus</name>
    <name type="common">Florida carpenter ant</name>
    <dbReference type="NCBI Taxonomy" id="104421"/>
    <lineage>
        <taxon>Eukaryota</taxon>
        <taxon>Metazoa</taxon>
        <taxon>Ecdysozoa</taxon>
        <taxon>Arthropoda</taxon>
        <taxon>Hexapoda</taxon>
        <taxon>Insecta</taxon>
        <taxon>Pterygota</taxon>
        <taxon>Neoptera</taxon>
        <taxon>Endopterygota</taxon>
        <taxon>Hymenoptera</taxon>
        <taxon>Apocrita</taxon>
        <taxon>Aculeata</taxon>
        <taxon>Formicoidea</taxon>
        <taxon>Formicidae</taxon>
        <taxon>Formicinae</taxon>
        <taxon>Camponotus</taxon>
    </lineage>
</organism>
<gene>
    <name evidence="1" type="ORF">EAG_15977</name>
</gene>
<keyword evidence="2" id="KW-1185">Reference proteome</keyword>
<name>E2A333_CAMFO</name>
<dbReference type="AlphaFoldDB" id="E2A333"/>
<dbReference type="EMBL" id="GL436272">
    <property type="protein sequence ID" value="EFN72136.1"/>
    <property type="molecule type" value="Genomic_DNA"/>
</dbReference>